<evidence type="ECO:0000313" key="3">
    <source>
        <dbReference type="EMBL" id="OTG12566.1"/>
    </source>
</evidence>
<evidence type="ECO:0000313" key="2">
    <source>
        <dbReference type="EMBL" id="KAF5787817.1"/>
    </source>
</evidence>
<dbReference type="GO" id="GO:0004714">
    <property type="term" value="F:transmembrane receptor protein tyrosine kinase activity"/>
    <property type="evidence" value="ECO:0007669"/>
    <property type="project" value="InterPro"/>
</dbReference>
<name>A0A251TPS5_HELAN</name>
<evidence type="ECO:0000259" key="1">
    <source>
        <dbReference type="PROSITE" id="PS50011"/>
    </source>
</evidence>
<dbReference type="Gene3D" id="3.30.200.20">
    <property type="entry name" value="Phosphorylase Kinase, domain 1"/>
    <property type="match status" value="1"/>
</dbReference>
<dbReference type="InterPro" id="IPR008271">
    <property type="entry name" value="Ser/Thr_kinase_AS"/>
</dbReference>
<dbReference type="InterPro" id="IPR001245">
    <property type="entry name" value="Ser-Thr/Tyr_kinase_cat_dom"/>
</dbReference>
<dbReference type="PANTHER" id="PTHR27003">
    <property type="entry name" value="OS07G0166700 PROTEIN"/>
    <property type="match status" value="1"/>
</dbReference>
<dbReference type="InterPro" id="IPR000719">
    <property type="entry name" value="Prot_kinase_dom"/>
</dbReference>
<dbReference type="SMART" id="SM00220">
    <property type="entry name" value="S_TKc"/>
    <property type="match status" value="1"/>
</dbReference>
<dbReference type="SUPFAM" id="SSF56112">
    <property type="entry name" value="Protein kinase-like (PK-like)"/>
    <property type="match status" value="1"/>
</dbReference>
<protein>
    <submittedName>
        <fullName evidence="3">Putative serine/threonine/dual specificity protein kinase, catalytic domain-containing protein</fullName>
    </submittedName>
</protein>
<dbReference type="GO" id="GO:0004672">
    <property type="term" value="F:protein kinase activity"/>
    <property type="evidence" value="ECO:0000318"/>
    <property type="project" value="GO_Central"/>
</dbReference>
<reference evidence="2 4" key="1">
    <citation type="journal article" date="2017" name="Nature">
        <title>The sunflower genome provides insights into oil metabolism, flowering and Asterid evolution.</title>
        <authorList>
            <person name="Badouin H."/>
            <person name="Gouzy J."/>
            <person name="Grassa C.J."/>
            <person name="Murat F."/>
            <person name="Staton S.E."/>
            <person name="Cottret L."/>
            <person name="Lelandais-Briere C."/>
            <person name="Owens G.L."/>
            <person name="Carrere S."/>
            <person name="Mayjonade B."/>
            <person name="Legrand L."/>
            <person name="Gill N."/>
            <person name="Kane N.C."/>
            <person name="Bowers J.E."/>
            <person name="Hubner S."/>
            <person name="Bellec A."/>
            <person name="Berard A."/>
            <person name="Berges H."/>
            <person name="Blanchet N."/>
            <person name="Boniface M.C."/>
            <person name="Brunel D."/>
            <person name="Catrice O."/>
            <person name="Chaidir N."/>
            <person name="Claudel C."/>
            <person name="Donnadieu C."/>
            <person name="Faraut T."/>
            <person name="Fievet G."/>
            <person name="Helmstetter N."/>
            <person name="King M."/>
            <person name="Knapp S.J."/>
            <person name="Lai Z."/>
            <person name="Le Paslier M.C."/>
            <person name="Lippi Y."/>
            <person name="Lorenzon L."/>
            <person name="Mandel J.R."/>
            <person name="Marage G."/>
            <person name="Marchand G."/>
            <person name="Marquand E."/>
            <person name="Bret-Mestries E."/>
            <person name="Morien E."/>
            <person name="Nambeesan S."/>
            <person name="Nguyen T."/>
            <person name="Pegot-Espagnet P."/>
            <person name="Pouilly N."/>
            <person name="Raftis F."/>
            <person name="Sallet E."/>
            <person name="Schiex T."/>
            <person name="Thomas J."/>
            <person name="Vandecasteele C."/>
            <person name="Vares D."/>
            <person name="Vear F."/>
            <person name="Vautrin S."/>
            <person name="Crespi M."/>
            <person name="Mangin B."/>
            <person name="Burke J.M."/>
            <person name="Salse J."/>
            <person name="Munos S."/>
            <person name="Vincourt P."/>
            <person name="Rieseberg L.H."/>
            <person name="Langlade N.B."/>
        </authorList>
    </citation>
    <scope>NUCLEOTIDE SEQUENCE [LARGE SCALE GENOMIC DNA]</scope>
    <source>
        <strain evidence="4">cv. SF193</strain>
        <tissue evidence="2">Leaves</tissue>
    </source>
</reference>
<dbReference type="Pfam" id="PF07714">
    <property type="entry name" value="PK_Tyr_Ser-Thr"/>
    <property type="match status" value="1"/>
</dbReference>
<dbReference type="InParanoid" id="A0A251TPS5"/>
<dbReference type="PIRSF" id="PIRSF000654">
    <property type="entry name" value="Integrin-linked_kinase"/>
    <property type="match status" value="1"/>
</dbReference>
<dbReference type="PANTHER" id="PTHR27003:SF408">
    <property type="entry name" value="PROTEIN KINASE DOMAIN-CONTAINING PROTEIN"/>
    <property type="match status" value="1"/>
</dbReference>
<sequence>MLSKLRHCHLVSLIGYCSDGQEIILVYEYMPNHTLADWLHEHCASLTWVRRLKICIGAARGLDYLHTGMGIKHGDVKSKNIFIDDKWTAKISDFGLSKINHPSTCDNTLAKATVGYLDRKSDVYAFGVVLFEILCGKQAVDSSIDKEHGGLATWAQDSIKKGRIERIVDFNLRGSASPKCLKDFTLLVDWCLHSRPKQRPTMAEVVVYLESILALQEKSDGQLLPIGIRCFGIRENSGILFSLDFFVQLPLCFLNRKKNT</sequence>
<gene>
    <name evidence="3" type="ORF">HannXRQ_Chr10g0311051</name>
    <name evidence="2" type="ORF">HanXRQr2_Chr10g0457111</name>
</gene>
<keyword evidence="4" id="KW-1185">Reference proteome</keyword>
<dbReference type="Gene3D" id="1.10.510.10">
    <property type="entry name" value="Transferase(Phosphotransferase) domain 1"/>
    <property type="match status" value="1"/>
</dbReference>
<proteinExistence type="predicted"/>
<dbReference type="InterPro" id="IPR011009">
    <property type="entry name" value="Kinase-like_dom_sf"/>
</dbReference>
<organism evidence="3 4">
    <name type="scientific">Helianthus annuus</name>
    <name type="common">Common sunflower</name>
    <dbReference type="NCBI Taxonomy" id="4232"/>
    <lineage>
        <taxon>Eukaryota</taxon>
        <taxon>Viridiplantae</taxon>
        <taxon>Streptophyta</taxon>
        <taxon>Embryophyta</taxon>
        <taxon>Tracheophyta</taxon>
        <taxon>Spermatophyta</taxon>
        <taxon>Magnoliopsida</taxon>
        <taxon>eudicotyledons</taxon>
        <taxon>Gunneridae</taxon>
        <taxon>Pentapetalae</taxon>
        <taxon>asterids</taxon>
        <taxon>campanulids</taxon>
        <taxon>Asterales</taxon>
        <taxon>Asteraceae</taxon>
        <taxon>Asteroideae</taxon>
        <taxon>Heliantheae alliance</taxon>
        <taxon>Heliantheae</taxon>
        <taxon>Helianthus</taxon>
    </lineage>
</organism>
<dbReference type="Proteomes" id="UP000215914">
    <property type="component" value="Chromosome 10"/>
</dbReference>
<dbReference type="AlphaFoldDB" id="A0A251TPS5"/>
<dbReference type="InterPro" id="IPR045272">
    <property type="entry name" value="ANXUR1/2-like"/>
</dbReference>
<keyword evidence="3" id="KW-0418">Kinase</keyword>
<dbReference type="PROSITE" id="PS00108">
    <property type="entry name" value="PROTEIN_KINASE_ST"/>
    <property type="match status" value="1"/>
</dbReference>
<feature type="domain" description="Protein kinase" evidence="1">
    <location>
        <begin position="1"/>
        <end position="213"/>
    </location>
</feature>
<dbReference type="GO" id="GO:0005886">
    <property type="term" value="C:plasma membrane"/>
    <property type="evidence" value="ECO:0000318"/>
    <property type="project" value="GO_Central"/>
</dbReference>
<dbReference type="EMBL" id="CM007899">
    <property type="protein sequence ID" value="OTG12566.1"/>
    <property type="molecule type" value="Genomic_DNA"/>
</dbReference>
<dbReference type="Gramene" id="mRNA:HanXRQr2_Chr10g0457111">
    <property type="protein sequence ID" value="CDS:HanXRQr2_Chr10g0457111.1"/>
    <property type="gene ID" value="HanXRQr2_Chr10g0457111"/>
</dbReference>
<evidence type="ECO:0000313" key="4">
    <source>
        <dbReference type="Proteomes" id="UP000215914"/>
    </source>
</evidence>
<dbReference type="GO" id="GO:0005524">
    <property type="term" value="F:ATP binding"/>
    <property type="evidence" value="ECO:0007669"/>
    <property type="project" value="InterPro"/>
</dbReference>
<accession>A0A251TPS5</accession>
<reference evidence="2" key="3">
    <citation type="submission" date="2020-06" db="EMBL/GenBank/DDBJ databases">
        <title>Helianthus annuus Genome sequencing and assembly Release 2.</title>
        <authorList>
            <person name="Gouzy J."/>
            <person name="Langlade N."/>
            <person name="Munos S."/>
        </authorList>
    </citation>
    <scope>NUCLEOTIDE SEQUENCE</scope>
    <source>
        <tissue evidence="2">Leaves</tissue>
    </source>
</reference>
<reference evidence="3" key="2">
    <citation type="submission" date="2017-02" db="EMBL/GenBank/DDBJ databases">
        <title>Sunflower complete genome.</title>
        <authorList>
            <person name="Langlade N."/>
            <person name="Munos S."/>
        </authorList>
    </citation>
    <scope>NUCLEOTIDE SEQUENCE [LARGE SCALE GENOMIC DNA]</scope>
    <source>
        <tissue evidence="3">Leaves</tissue>
    </source>
</reference>
<dbReference type="EMBL" id="MNCJ02000325">
    <property type="protein sequence ID" value="KAF5787817.1"/>
    <property type="molecule type" value="Genomic_DNA"/>
</dbReference>
<dbReference type="PROSITE" id="PS50011">
    <property type="entry name" value="PROTEIN_KINASE_DOM"/>
    <property type="match status" value="1"/>
</dbReference>
<keyword evidence="2" id="KW-0808">Transferase</keyword>